<accession>H1FSL9</accession>
<proteinExistence type="predicted"/>
<comment type="caution">
    <text evidence="1">The sequence shown here is derived from an EMBL/GenBank/DDBJ whole genome shotgun (WGS) entry which is preliminary data.</text>
</comment>
<name>B6BK46_SULGG</name>
<dbReference type="HOGENOM" id="CLU_926424_0_0_7"/>
<protein>
    <submittedName>
        <fullName evidence="1">Uncharacterized protein</fullName>
    </submittedName>
</protein>
<accession>B6BK46</accession>
<keyword evidence="2" id="KW-1185">Reference proteome</keyword>
<evidence type="ECO:0000313" key="1">
    <source>
        <dbReference type="EMBL" id="EHP31137.1"/>
    </source>
</evidence>
<dbReference type="OrthoDB" id="5368448at2"/>
<dbReference type="eggNOG" id="ENOG5033USI">
    <property type="taxonomic scope" value="Bacteria"/>
</dbReference>
<sequence length="302" mass="34852">MRQIILIFLLTLGLFAKTITPNEVYTQAMLISDETHYLLKHYGIKHDHDGIVSRTAIKTQLKPRNVWQMTYEIAIKMNILRTAHKLPIIEPVNMSPVLNLNPDLVYEQTQRILTEIKIFKYRMGIKNRELKEKIYTNKTPLDVFNLLRKISASFDELNQAEFTPSYVFGETMRVYDDLTEILAHLKIKDNTIPTARNDKATPKDTFKVSMNILTKIKQIQFSMGVESVDFSVFKKDELTPSDVFTMSQMIIAELQTIKAYIGLEHYITPAATTYTGKTPTDVEQLMNWNLRKVSLIDIKAGE</sequence>
<dbReference type="EMBL" id="AFRZ01000001">
    <property type="protein sequence ID" value="EHP31137.1"/>
    <property type="molecule type" value="Genomic_DNA"/>
</dbReference>
<dbReference type="Proteomes" id="UP000006431">
    <property type="component" value="Unassembled WGS sequence"/>
</dbReference>
<dbReference type="PATRIC" id="fig|929558.5.peg.2604"/>
<dbReference type="RefSeq" id="WP_008337562.1">
    <property type="nucleotide sequence ID" value="NZ_AFRZ01000001.1"/>
</dbReference>
<dbReference type="AlphaFoldDB" id="B6BK46"/>
<evidence type="ECO:0000313" key="2">
    <source>
        <dbReference type="Proteomes" id="UP000006431"/>
    </source>
</evidence>
<dbReference type="STRING" id="929558.SMGD1_2615"/>
<gene>
    <name evidence="1" type="ORF">SMGD1_2615</name>
</gene>
<reference evidence="1 2" key="1">
    <citation type="journal article" date="2012" name="Proc. Natl. Acad. Sci. U.S.A.">
        <title>Genome and physiology of a model Epsilonproteobacterium responsible for sulfide detoxification in marine oxygen depletion zones.</title>
        <authorList>
            <person name="Grote J."/>
            <person name="Schott T."/>
            <person name="Bruckner C.G."/>
            <person name="Glockner F.O."/>
            <person name="Jost G."/>
            <person name="Teeling H."/>
            <person name="Labrenz M."/>
            <person name="Jurgens K."/>
        </authorList>
    </citation>
    <scope>NUCLEOTIDE SEQUENCE [LARGE SCALE GENOMIC DNA]</scope>
    <source>
        <strain evidence="1 2">GD1</strain>
    </source>
</reference>
<organism evidence="1 2">
    <name type="scientific">Sulfurimonas gotlandica (strain DSM 19862 / JCM 16533 / GD1)</name>
    <dbReference type="NCBI Taxonomy" id="929558"/>
    <lineage>
        <taxon>Bacteria</taxon>
        <taxon>Pseudomonadati</taxon>
        <taxon>Campylobacterota</taxon>
        <taxon>Epsilonproteobacteria</taxon>
        <taxon>Campylobacterales</taxon>
        <taxon>Sulfurimonadaceae</taxon>
        <taxon>Sulfurimonas</taxon>
    </lineage>
</organism>